<dbReference type="Proteomes" id="UP001172155">
    <property type="component" value="Unassembled WGS sequence"/>
</dbReference>
<dbReference type="Pfam" id="PF13489">
    <property type="entry name" value="Methyltransf_23"/>
    <property type="match status" value="1"/>
</dbReference>
<sequence length="432" mass="47719">MQVHDARRDDDVDMADAASPPLGPYDPPNLGPRSLGVLGQGRMGPPTPPPTVCSISSLCSPATPTPMGNSHEAAQYGAVQPVAPPPPQPQYQPQARPRSIHFAAAAIEPAPHDYQSDADEFSLSDGFTMHSTGSMSVTSTVYAHTMENGRRFQHFRHGRYPIPNDDDEMERENIKHAMLLELMDGGLYYAPIGDNPQNILDVGTGSGAWAIDMGDRFPGAHVRGIDLSPVQPSLVPPNVDFLIDDCEQDEWLSHNIDFVHLRFMAVVLRDVPTMLRRAFEVLRPGGWIELQEVCAEPLCDDGTMLPDDPVKHMYDLAHQAFACFGMNITLPKHLGPMLEAAGFVNIQYEVIRVPIGAWARDATLQVIGYYQQEAVLGMMPVLAGRPFQALGLSETTSEMTLAMARESMRSTNVHRYFNYYFWFAQRPGTFDG</sequence>
<comment type="similarity">
    <text evidence="1">Belongs to the methyltransferase superfamily. LaeA methyltransferase family.</text>
</comment>
<evidence type="ECO:0000256" key="1">
    <source>
        <dbReference type="ARBA" id="ARBA00038158"/>
    </source>
</evidence>
<organism evidence="3 4">
    <name type="scientific">Schizothecium vesticola</name>
    <dbReference type="NCBI Taxonomy" id="314040"/>
    <lineage>
        <taxon>Eukaryota</taxon>
        <taxon>Fungi</taxon>
        <taxon>Dikarya</taxon>
        <taxon>Ascomycota</taxon>
        <taxon>Pezizomycotina</taxon>
        <taxon>Sordariomycetes</taxon>
        <taxon>Sordariomycetidae</taxon>
        <taxon>Sordariales</taxon>
        <taxon>Schizotheciaceae</taxon>
        <taxon>Schizothecium</taxon>
    </lineage>
</organism>
<gene>
    <name evidence="3" type="ORF">B0T18DRAFT_400763</name>
</gene>
<feature type="compositionally biased region" description="Basic and acidic residues" evidence="2">
    <location>
        <begin position="1"/>
        <end position="10"/>
    </location>
</feature>
<keyword evidence="3" id="KW-0489">Methyltransferase</keyword>
<dbReference type="GO" id="GO:0008168">
    <property type="term" value="F:methyltransferase activity"/>
    <property type="evidence" value="ECO:0007669"/>
    <property type="project" value="UniProtKB-KW"/>
</dbReference>
<dbReference type="PANTHER" id="PTHR43591:SF10">
    <property type="entry name" value="ABC TRANSMEMBRANE TYPE-1 DOMAIN-CONTAINING PROTEIN-RELATED"/>
    <property type="match status" value="1"/>
</dbReference>
<comment type="caution">
    <text evidence="3">The sequence shown here is derived from an EMBL/GenBank/DDBJ whole genome shotgun (WGS) entry which is preliminary data.</text>
</comment>
<reference evidence="3" key="1">
    <citation type="submission" date="2023-06" db="EMBL/GenBank/DDBJ databases">
        <title>Genome-scale phylogeny and comparative genomics of the fungal order Sordariales.</title>
        <authorList>
            <consortium name="Lawrence Berkeley National Laboratory"/>
            <person name="Hensen N."/>
            <person name="Bonometti L."/>
            <person name="Westerberg I."/>
            <person name="Brannstrom I.O."/>
            <person name="Guillou S."/>
            <person name="Cros-Aarteil S."/>
            <person name="Calhoun S."/>
            <person name="Haridas S."/>
            <person name="Kuo A."/>
            <person name="Mondo S."/>
            <person name="Pangilinan J."/>
            <person name="Riley R."/>
            <person name="LaButti K."/>
            <person name="Andreopoulos B."/>
            <person name="Lipzen A."/>
            <person name="Chen C."/>
            <person name="Yanf M."/>
            <person name="Daum C."/>
            <person name="Ng V."/>
            <person name="Clum A."/>
            <person name="Steindorff A."/>
            <person name="Ohm R."/>
            <person name="Martin F."/>
            <person name="Silar P."/>
            <person name="Natvig D."/>
            <person name="Lalanne C."/>
            <person name="Gautier V."/>
            <person name="Ament-velasquez S.L."/>
            <person name="Kruys A."/>
            <person name="Hutchinson M.I."/>
            <person name="Powell A.J."/>
            <person name="Barry K."/>
            <person name="Miller A.N."/>
            <person name="Grigoriev I.V."/>
            <person name="Debuchy R."/>
            <person name="Gladieux P."/>
            <person name="Thoren M.H."/>
            <person name="Johannesson H."/>
        </authorList>
    </citation>
    <scope>NUCLEOTIDE SEQUENCE</scope>
    <source>
        <strain evidence="3">SMH3187-1</strain>
    </source>
</reference>
<keyword evidence="4" id="KW-1185">Reference proteome</keyword>
<evidence type="ECO:0000256" key="2">
    <source>
        <dbReference type="SAM" id="MobiDB-lite"/>
    </source>
</evidence>
<dbReference type="PANTHER" id="PTHR43591">
    <property type="entry name" value="METHYLTRANSFERASE"/>
    <property type="match status" value="1"/>
</dbReference>
<dbReference type="SUPFAM" id="SSF53335">
    <property type="entry name" value="S-adenosyl-L-methionine-dependent methyltransferases"/>
    <property type="match status" value="1"/>
</dbReference>
<evidence type="ECO:0000313" key="3">
    <source>
        <dbReference type="EMBL" id="KAK0755150.1"/>
    </source>
</evidence>
<dbReference type="InterPro" id="IPR029063">
    <property type="entry name" value="SAM-dependent_MTases_sf"/>
</dbReference>
<dbReference type="EMBL" id="JAUKUD010000001">
    <property type="protein sequence ID" value="KAK0755150.1"/>
    <property type="molecule type" value="Genomic_DNA"/>
</dbReference>
<protein>
    <submittedName>
        <fullName evidence="3">S-adenosyl-L-methionine-dependent methyltransferase</fullName>
    </submittedName>
</protein>
<evidence type="ECO:0000313" key="4">
    <source>
        <dbReference type="Proteomes" id="UP001172155"/>
    </source>
</evidence>
<feature type="compositionally biased region" description="Pro residues" evidence="2">
    <location>
        <begin position="21"/>
        <end position="30"/>
    </location>
</feature>
<dbReference type="GO" id="GO:0032259">
    <property type="term" value="P:methylation"/>
    <property type="evidence" value="ECO:0007669"/>
    <property type="project" value="UniProtKB-KW"/>
</dbReference>
<proteinExistence type="inferred from homology"/>
<dbReference type="AlphaFoldDB" id="A0AA40FCB5"/>
<name>A0AA40FCB5_9PEZI</name>
<dbReference type="CDD" id="cd02440">
    <property type="entry name" value="AdoMet_MTases"/>
    <property type="match status" value="1"/>
</dbReference>
<feature type="region of interest" description="Disordered" evidence="2">
    <location>
        <begin position="1"/>
        <end position="50"/>
    </location>
</feature>
<keyword evidence="3" id="KW-0808">Transferase</keyword>
<accession>A0AA40FCB5</accession>
<dbReference type="Gene3D" id="3.40.50.150">
    <property type="entry name" value="Vaccinia Virus protein VP39"/>
    <property type="match status" value="1"/>
</dbReference>